<dbReference type="CDD" id="cd05233">
    <property type="entry name" value="SDR_c"/>
    <property type="match status" value="1"/>
</dbReference>
<dbReference type="Proteomes" id="UP001321506">
    <property type="component" value="Unassembled WGS sequence"/>
</dbReference>
<dbReference type="EMBL" id="JASATX010000006">
    <property type="protein sequence ID" value="MDI2099624.1"/>
    <property type="molecule type" value="Genomic_DNA"/>
</dbReference>
<sequence>MTPSGEKLKGSVAVVTGGEGGIGSAIVGLFADSGATVVSVDALSEPRADSPVRRHAGAHYENVDITHEAAVARLFQQVRSAHGPVDILVNCAGIVGPAKQAHELDEAEFDLLFQVNVKGTWLVTKHALPQMMALGRGSIVNFSSIAGVVGGTSAQALYHASKGAIRAMSKADAVAYAPHGIRVNAVFPGSIDTPMSRETAAKFPGGAEAHSAAIIGKHPLGRRGTPAEIAAGVLYLASSDASFVTGAELAIDGGYTAQ</sequence>
<proteinExistence type="inferred from homology"/>
<comment type="caution">
    <text evidence="3">The sequence shown here is derived from an EMBL/GenBank/DDBJ whole genome shotgun (WGS) entry which is preliminary data.</text>
</comment>
<evidence type="ECO:0000256" key="1">
    <source>
        <dbReference type="ARBA" id="ARBA00006484"/>
    </source>
</evidence>
<comment type="similarity">
    <text evidence="1">Belongs to the short-chain dehydrogenases/reductases (SDR) family.</text>
</comment>
<organism evidence="3 4">
    <name type="scientific">Ruicaihuangia caeni</name>
    <dbReference type="NCBI Taxonomy" id="3042517"/>
    <lineage>
        <taxon>Bacteria</taxon>
        <taxon>Bacillati</taxon>
        <taxon>Actinomycetota</taxon>
        <taxon>Actinomycetes</taxon>
        <taxon>Micrococcales</taxon>
        <taxon>Microbacteriaceae</taxon>
        <taxon>Ruicaihuangia</taxon>
    </lineage>
</organism>
<dbReference type="SUPFAM" id="SSF51735">
    <property type="entry name" value="NAD(P)-binding Rossmann-fold domains"/>
    <property type="match status" value="1"/>
</dbReference>
<evidence type="ECO:0000313" key="4">
    <source>
        <dbReference type="Proteomes" id="UP001321506"/>
    </source>
</evidence>
<keyword evidence="2" id="KW-0560">Oxidoreductase</keyword>
<dbReference type="FunFam" id="3.40.50.720:FF:000084">
    <property type="entry name" value="Short-chain dehydrogenase reductase"/>
    <property type="match status" value="1"/>
</dbReference>
<evidence type="ECO:0000313" key="3">
    <source>
        <dbReference type="EMBL" id="MDI2099624.1"/>
    </source>
</evidence>
<accession>A0AAW6T8S2</accession>
<dbReference type="PRINTS" id="PR00081">
    <property type="entry name" value="GDHRDH"/>
</dbReference>
<dbReference type="GO" id="GO:0016616">
    <property type="term" value="F:oxidoreductase activity, acting on the CH-OH group of donors, NAD or NADP as acceptor"/>
    <property type="evidence" value="ECO:0007669"/>
    <property type="project" value="TreeGrafter"/>
</dbReference>
<dbReference type="Gene3D" id="3.40.50.720">
    <property type="entry name" value="NAD(P)-binding Rossmann-like Domain"/>
    <property type="match status" value="1"/>
</dbReference>
<dbReference type="AlphaFoldDB" id="A0AAW6T8S2"/>
<protein>
    <submittedName>
        <fullName evidence="3">SDR family NAD(P)-dependent oxidoreductase</fullName>
    </submittedName>
</protein>
<dbReference type="RefSeq" id="WP_281489416.1">
    <property type="nucleotide sequence ID" value="NZ_JASATX010000006.1"/>
</dbReference>
<gene>
    <name evidence="3" type="ORF">QF206_11680</name>
</gene>
<keyword evidence="4" id="KW-1185">Reference proteome</keyword>
<dbReference type="InterPro" id="IPR036291">
    <property type="entry name" value="NAD(P)-bd_dom_sf"/>
</dbReference>
<dbReference type="InterPro" id="IPR002347">
    <property type="entry name" value="SDR_fam"/>
</dbReference>
<dbReference type="Pfam" id="PF13561">
    <property type="entry name" value="adh_short_C2"/>
    <property type="match status" value="1"/>
</dbReference>
<reference evidence="3 4" key="1">
    <citation type="submission" date="2023-04" db="EMBL/GenBank/DDBJ databases">
        <title>Klugiella caeni sp. nov. isolated from the sludge of biochemical tank.</title>
        <authorList>
            <person name="Geng K."/>
        </authorList>
    </citation>
    <scope>NUCLEOTIDE SEQUENCE [LARGE SCALE GENOMIC DNA]</scope>
    <source>
        <strain evidence="3 4">YN-L-19</strain>
    </source>
</reference>
<name>A0AAW6T8S2_9MICO</name>
<dbReference type="PANTHER" id="PTHR42760">
    <property type="entry name" value="SHORT-CHAIN DEHYDROGENASES/REDUCTASES FAMILY MEMBER"/>
    <property type="match status" value="1"/>
</dbReference>
<evidence type="ECO:0000256" key="2">
    <source>
        <dbReference type="ARBA" id="ARBA00023002"/>
    </source>
</evidence>
<dbReference type="PRINTS" id="PR00080">
    <property type="entry name" value="SDRFAMILY"/>
</dbReference>